<protein>
    <submittedName>
        <fullName evidence="2">Alpha/beta hydrolase</fullName>
    </submittedName>
</protein>
<dbReference type="PROSITE" id="PS51257">
    <property type="entry name" value="PROKAR_LIPOPROTEIN"/>
    <property type="match status" value="1"/>
</dbReference>
<keyword evidence="2" id="KW-0378">Hydrolase</keyword>
<keyword evidence="3" id="KW-1185">Reference proteome</keyword>
<proteinExistence type="predicted"/>
<comment type="caution">
    <text evidence="2">The sequence shown here is derived from an EMBL/GenBank/DDBJ whole genome shotgun (WGS) entry which is preliminary data.</text>
</comment>
<reference evidence="2 3" key="1">
    <citation type="submission" date="2022-09" db="EMBL/GenBank/DDBJ databases">
        <title>New species of Phenylobacterium.</title>
        <authorList>
            <person name="Mieszkin S."/>
        </authorList>
    </citation>
    <scope>NUCLEOTIDE SEQUENCE [LARGE SCALE GENOMIC DNA]</scope>
    <source>
        <strain evidence="2 3">HK31-G</strain>
    </source>
</reference>
<dbReference type="Proteomes" id="UP001598130">
    <property type="component" value="Unassembled WGS sequence"/>
</dbReference>
<dbReference type="PANTHER" id="PTHR46438">
    <property type="entry name" value="ALPHA/BETA-HYDROLASES SUPERFAMILY PROTEIN"/>
    <property type="match status" value="1"/>
</dbReference>
<gene>
    <name evidence="2" type="ORF">OCL97_17895</name>
</gene>
<dbReference type="PRINTS" id="PR00111">
    <property type="entry name" value="ABHYDROLASE"/>
</dbReference>
<accession>A0ABW6CVN4</accession>
<dbReference type="EMBL" id="JAOTJD010000040">
    <property type="protein sequence ID" value="MFD3265831.1"/>
    <property type="molecule type" value="Genomic_DNA"/>
</dbReference>
<dbReference type="Gene3D" id="3.40.50.1820">
    <property type="entry name" value="alpha/beta hydrolase"/>
    <property type="match status" value="1"/>
</dbReference>
<feature type="domain" description="AB hydrolase-1" evidence="1">
    <location>
        <begin position="63"/>
        <end position="298"/>
    </location>
</feature>
<organism evidence="2 3">
    <name type="scientific">Phenylobacterium ferrooxidans</name>
    <dbReference type="NCBI Taxonomy" id="2982689"/>
    <lineage>
        <taxon>Bacteria</taxon>
        <taxon>Pseudomonadati</taxon>
        <taxon>Pseudomonadota</taxon>
        <taxon>Alphaproteobacteria</taxon>
        <taxon>Caulobacterales</taxon>
        <taxon>Caulobacteraceae</taxon>
        <taxon>Phenylobacterium</taxon>
    </lineage>
</organism>
<dbReference type="InterPro" id="IPR000073">
    <property type="entry name" value="AB_hydrolase_1"/>
</dbReference>
<dbReference type="PANTHER" id="PTHR46438:SF11">
    <property type="entry name" value="LIPASE-RELATED"/>
    <property type="match status" value="1"/>
</dbReference>
<dbReference type="Pfam" id="PF00561">
    <property type="entry name" value="Abhydrolase_1"/>
    <property type="match status" value="1"/>
</dbReference>
<dbReference type="SUPFAM" id="SSF53474">
    <property type="entry name" value="alpha/beta-Hydrolases"/>
    <property type="match status" value="1"/>
</dbReference>
<name>A0ABW6CVN4_9CAUL</name>
<dbReference type="InterPro" id="IPR029058">
    <property type="entry name" value="AB_hydrolase_fold"/>
</dbReference>
<evidence type="ECO:0000313" key="2">
    <source>
        <dbReference type="EMBL" id="MFD3265831.1"/>
    </source>
</evidence>
<dbReference type="RefSeq" id="WP_377371197.1">
    <property type="nucleotide sequence ID" value="NZ_JAOTJD010000040.1"/>
</dbReference>
<evidence type="ECO:0000313" key="3">
    <source>
        <dbReference type="Proteomes" id="UP001598130"/>
    </source>
</evidence>
<dbReference type="GO" id="GO:0016787">
    <property type="term" value="F:hydrolase activity"/>
    <property type="evidence" value="ECO:0007669"/>
    <property type="project" value="UniProtKB-KW"/>
</dbReference>
<sequence length="318" mass="33905">MKWVVGILVVVAAGLTLAGCALTAKDIPYPVLEAKYGGPASHYMDLPGELRIHYRDQGRADGPAVVLVHGFAASLHTWEPWVTRLAPDYRVISLDLPGHGLTRAPEGYVAAQATNVAVVDELTRRLKADRFVIVGNSMGGGVSWAYALAHPERLNGLVLVDAAGWPREDKGNEKPPVVFKLLGNPAGRALLRNINPRPLATRGLKSAYVDETVVTPAVVDRYVELALAPGHRAILTSGRDGPQRRVDRSVFATIKTPTLVMHGEADTVIDVAAGRGLASAIPGAKLITYPGVGHVPMEQVPDRSVADLKAFLSSLPPT</sequence>
<evidence type="ECO:0000259" key="1">
    <source>
        <dbReference type="Pfam" id="PF00561"/>
    </source>
</evidence>